<evidence type="ECO:0000259" key="2">
    <source>
        <dbReference type="Pfam" id="PF11976"/>
    </source>
</evidence>
<protein>
    <recommendedName>
        <fullName evidence="2">Rad60/SUMO-like domain-containing protein</fullName>
    </recommendedName>
</protein>
<reference evidence="3 4" key="1">
    <citation type="journal article" date="2021" name="Comput. Struct. Biotechnol. J.">
        <title>De novo genome assembly of the potent medicinal plant Rehmannia glutinosa using nanopore technology.</title>
        <authorList>
            <person name="Ma L."/>
            <person name="Dong C."/>
            <person name="Song C."/>
            <person name="Wang X."/>
            <person name="Zheng X."/>
            <person name="Niu Y."/>
            <person name="Chen S."/>
            <person name="Feng W."/>
        </authorList>
    </citation>
    <scope>NUCLEOTIDE SEQUENCE [LARGE SCALE GENOMIC DNA]</scope>
    <source>
        <strain evidence="3">DH-2019</strain>
    </source>
</reference>
<evidence type="ECO:0000313" key="3">
    <source>
        <dbReference type="EMBL" id="KAK6142512.1"/>
    </source>
</evidence>
<evidence type="ECO:0000313" key="4">
    <source>
        <dbReference type="Proteomes" id="UP001318860"/>
    </source>
</evidence>
<name>A0ABR0W8E1_REHGL</name>
<dbReference type="Gene3D" id="3.10.20.90">
    <property type="entry name" value="Phosphatidylinositol 3-kinase Catalytic Subunit, Chain A, domain 1"/>
    <property type="match status" value="1"/>
</dbReference>
<sequence>MERAQCSDGTRPAETTATHPTNGDKDFYQVRRDKMIKGLLKTYCESKNADYNSVAFLHYSQRIRDTKTPDEIGMEDEDEIDAMFHQTGGGY</sequence>
<evidence type="ECO:0000256" key="1">
    <source>
        <dbReference type="SAM" id="MobiDB-lite"/>
    </source>
</evidence>
<dbReference type="Pfam" id="PF11976">
    <property type="entry name" value="Rad60-SLD"/>
    <property type="match status" value="1"/>
</dbReference>
<comment type="caution">
    <text evidence="3">The sequence shown here is derived from an EMBL/GenBank/DDBJ whole genome shotgun (WGS) entry which is preliminary data.</text>
</comment>
<dbReference type="InterPro" id="IPR022617">
    <property type="entry name" value="Rad60/SUMO-like_dom"/>
</dbReference>
<feature type="region of interest" description="Disordered" evidence="1">
    <location>
        <begin position="1"/>
        <end position="26"/>
    </location>
</feature>
<dbReference type="PANTHER" id="PTHR10562">
    <property type="entry name" value="SMALL UBIQUITIN-RELATED MODIFIER"/>
    <property type="match status" value="1"/>
</dbReference>
<accession>A0ABR0W8E1</accession>
<feature type="domain" description="Rad60/SUMO-like" evidence="2">
    <location>
        <begin position="23"/>
        <end position="83"/>
    </location>
</feature>
<keyword evidence="4" id="KW-1185">Reference proteome</keyword>
<dbReference type="InterPro" id="IPR029071">
    <property type="entry name" value="Ubiquitin-like_domsf"/>
</dbReference>
<gene>
    <name evidence="3" type="ORF">DH2020_022860</name>
</gene>
<dbReference type="Proteomes" id="UP001318860">
    <property type="component" value="Unassembled WGS sequence"/>
</dbReference>
<dbReference type="SUPFAM" id="SSF54236">
    <property type="entry name" value="Ubiquitin-like"/>
    <property type="match status" value="1"/>
</dbReference>
<proteinExistence type="predicted"/>
<organism evidence="3 4">
    <name type="scientific">Rehmannia glutinosa</name>
    <name type="common">Chinese foxglove</name>
    <dbReference type="NCBI Taxonomy" id="99300"/>
    <lineage>
        <taxon>Eukaryota</taxon>
        <taxon>Viridiplantae</taxon>
        <taxon>Streptophyta</taxon>
        <taxon>Embryophyta</taxon>
        <taxon>Tracheophyta</taxon>
        <taxon>Spermatophyta</taxon>
        <taxon>Magnoliopsida</taxon>
        <taxon>eudicotyledons</taxon>
        <taxon>Gunneridae</taxon>
        <taxon>Pentapetalae</taxon>
        <taxon>asterids</taxon>
        <taxon>lamiids</taxon>
        <taxon>Lamiales</taxon>
        <taxon>Orobanchaceae</taxon>
        <taxon>Rehmannieae</taxon>
        <taxon>Rehmannia</taxon>
    </lineage>
</organism>
<dbReference type="EMBL" id="JABTTQ020000013">
    <property type="protein sequence ID" value="KAK6142512.1"/>
    <property type="molecule type" value="Genomic_DNA"/>
</dbReference>